<feature type="binding site" evidence="5 7">
    <location>
        <position position="322"/>
    </location>
    <ligand>
        <name>substrate</name>
    </ligand>
</feature>
<dbReference type="InterPro" id="IPR029066">
    <property type="entry name" value="PLP-binding_barrel"/>
</dbReference>
<dbReference type="SUPFAM" id="SSF50621">
    <property type="entry name" value="Alanine racemase C-terminal domain-like"/>
    <property type="match status" value="1"/>
</dbReference>
<dbReference type="InterPro" id="IPR020622">
    <property type="entry name" value="Ala_racemase_pyridoxalP-BS"/>
</dbReference>
<evidence type="ECO:0000256" key="3">
    <source>
        <dbReference type="ARBA" id="ARBA00022898"/>
    </source>
</evidence>
<dbReference type="AlphaFoldDB" id="A0A926I392"/>
<dbReference type="PANTHER" id="PTHR30511:SF0">
    <property type="entry name" value="ALANINE RACEMASE, CATABOLIC-RELATED"/>
    <property type="match status" value="1"/>
</dbReference>
<dbReference type="SMART" id="SM01005">
    <property type="entry name" value="Ala_racemase_C"/>
    <property type="match status" value="1"/>
</dbReference>
<comment type="function">
    <text evidence="5">Catalyzes the interconversion of L-alanine and D-alanine. May also act on other amino acids.</text>
</comment>
<feature type="domain" description="Alanine racemase C-terminal" evidence="8">
    <location>
        <begin position="253"/>
        <end position="381"/>
    </location>
</feature>
<feature type="active site" description="Proton acceptor; specific for D-alanine" evidence="5">
    <location>
        <position position="39"/>
    </location>
</feature>
<comment type="catalytic activity">
    <reaction evidence="1 5">
        <text>L-alanine = D-alanine</text>
        <dbReference type="Rhea" id="RHEA:20249"/>
        <dbReference type="ChEBI" id="CHEBI:57416"/>
        <dbReference type="ChEBI" id="CHEBI:57972"/>
        <dbReference type="EC" id="5.1.1.1"/>
    </reaction>
</comment>
<protein>
    <recommendedName>
        <fullName evidence="5">Alanine racemase</fullName>
        <ecNumber evidence="5">5.1.1.1</ecNumber>
    </recommendedName>
</protein>
<feature type="binding site" evidence="5 7">
    <location>
        <position position="137"/>
    </location>
    <ligand>
        <name>substrate</name>
    </ligand>
</feature>
<dbReference type="InterPro" id="IPR009006">
    <property type="entry name" value="Ala_racemase/Decarboxylase_C"/>
</dbReference>
<evidence type="ECO:0000256" key="5">
    <source>
        <dbReference type="HAMAP-Rule" id="MF_01201"/>
    </source>
</evidence>
<dbReference type="Pfam" id="PF00842">
    <property type="entry name" value="Ala_racemase_C"/>
    <property type="match status" value="1"/>
</dbReference>
<comment type="caution">
    <text evidence="9">The sequence shown here is derived from an EMBL/GenBank/DDBJ whole genome shotgun (WGS) entry which is preliminary data.</text>
</comment>
<feature type="modified residue" description="N6-(pyridoxal phosphate)lysine" evidence="5 6">
    <location>
        <position position="39"/>
    </location>
</feature>
<evidence type="ECO:0000256" key="1">
    <source>
        <dbReference type="ARBA" id="ARBA00000316"/>
    </source>
</evidence>
<keyword evidence="10" id="KW-1185">Reference proteome</keyword>
<keyword evidence="3 5" id="KW-0663">Pyridoxal phosphate</keyword>
<dbReference type="Gene3D" id="3.20.20.10">
    <property type="entry name" value="Alanine racemase"/>
    <property type="match status" value="1"/>
</dbReference>
<feature type="active site" description="Proton acceptor; specific for L-alanine" evidence="5">
    <location>
        <position position="274"/>
    </location>
</feature>
<evidence type="ECO:0000256" key="6">
    <source>
        <dbReference type="PIRSR" id="PIRSR600821-50"/>
    </source>
</evidence>
<dbReference type="PROSITE" id="PS00395">
    <property type="entry name" value="ALANINE_RACEMASE"/>
    <property type="match status" value="1"/>
</dbReference>
<evidence type="ECO:0000256" key="4">
    <source>
        <dbReference type="ARBA" id="ARBA00023235"/>
    </source>
</evidence>
<sequence length="394" mass="42795">MSDYLRRTWAEIDLDALSYNVEQIQKRLAPGCGMLGVVKADAYGHGAQQVAGVLAQHGTAWFGVSNIEEGVALRNSGFAQPILIFGTTPPELAGELAQQRITQAVYSLEYARALQQKAEAAGAVVDCHIKLDTGMTRLGFLCDDGQFERSMAEIEEIAGFANLRLGGVFTHFASADDYEGDAPDYTRMQFDRFQQAVAHLRARGLALPVRHCANSAAVISYPEMHLELARPGIILYGIDPSDQCAGRLDYRPVMSLKSTVASIKRIGRGTQVSYGRTYRAPRDIDVAVVPIGYADGYSRALSGRGRMLVGGRYAPVLGRVCMDQLMIDVTGIPDVKRGDEVVAFGRQGGNAITAAELAEQIGTIPYEVTCLISKRVPRVYLRGGRAVEVVNHIL</sequence>
<reference evidence="9" key="1">
    <citation type="submission" date="2020-08" db="EMBL/GenBank/DDBJ databases">
        <title>Genome public.</title>
        <authorList>
            <person name="Liu C."/>
            <person name="Sun Q."/>
        </authorList>
    </citation>
    <scope>NUCLEOTIDE SEQUENCE</scope>
    <source>
        <strain evidence="9">NSJ-31</strain>
    </source>
</reference>
<dbReference type="InterPro" id="IPR011079">
    <property type="entry name" value="Ala_racemase_C"/>
</dbReference>
<comment type="similarity">
    <text evidence="5">Belongs to the alanine racemase family.</text>
</comment>
<dbReference type="EMBL" id="JACRST010000004">
    <property type="protein sequence ID" value="MBC8546124.1"/>
    <property type="molecule type" value="Genomic_DNA"/>
</dbReference>
<evidence type="ECO:0000259" key="8">
    <source>
        <dbReference type="SMART" id="SM01005"/>
    </source>
</evidence>
<dbReference type="HAMAP" id="MF_01201">
    <property type="entry name" value="Ala_racemase"/>
    <property type="match status" value="1"/>
</dbReference>
<dbReference type="FunFam" id="2.40.37.10:FF:000006">
    <property type="entry name" value="Alanine racemase"/>
    <property type="match status" value="1"/>
</dbReference>
<dbReference type="CDD" id="cd00430">
    <property type="entry name" value="PLPDE_III_AR"/>
    <property type="match status" value="1"/>
</dbReference>
<accession>A0A926I392</accession>
<dbReference type="Proteomes" id="UP000653127">
    <property type="component" value="Unassembled WGS sequence"/>
</dbReference>
<dbReference type="GO" id="GO:0030170">
    <property type="term" value="F:pyridoxal phosphate binding"/>
    <property type="evidence" value="ECO:0007669"/>
    <property type="project" value="UniProtKB-UniRule"/>
</dbReference>
<dbReference type="GO" id="GO:0009252">
    <property type="term" value="P:peptidoglycan biosynthetic process"/>
    <property type="evidence" value="ECO:0007669"/>
    <property type="project" value="TreeGrafter"/>
</dbReference>
<organism evidence="9 10">
    <name type="scientific">Ligaoa zhengdingensis</name>
    <dbReference type="NCBI Taxonomy" id="2763658"/>
    <lineage>
        <taxon>Bacteria</taxon>
        <taxon>Bacillati</taxon>
        <taxon>Bacillota</taxon>
        <taxon>Clostridia</taxon>
        <taxon>Eubacteriales</taxon>
        <taxon>Oscillospiraceae</taxon>
        <taxon>Ligaoa</taxon>
    </lineage>
</organism>
<dbReference type="Pfam" id="PF01168">
    <property type="entry name" value="Ala_racemase_N"/>
    <property type="match status" value="1"/>
</dbReference>
<proteinExistence type="inferred from homology"/>
<evidence type="ECO:0000256" key="7">
    <source>
        <dbReference type="PIRSR" id="PIRSR600821-52"/>
    </source>
</evidence>
<dbReference type="InterPro" id="IPR001608">
    <property type="entry name" value="Ala_racemase_N"/>
</dbReference>
<evidence type="ECO:0000313" key="10">
    <source>
        <dbReference type="Proteomes" id="UP000653127"/>
    </source>
</evidence>
<dbReference type="RefSeq" id="WP_249282279.1">
    <property type="nucleotide sequence ID" value="NZ_JACRST010000004.1"/>
</dbReference>
<evidence type="ECO:0000313" key="9">
    <source>
        <dbReference type="EMBL" id="MBC8546124.1"/>
    </source>
</evidence>
<gene>
    <name evidence="9" type="primary">alr</name>
    <name evidence="9" type="ORF">H8711_04140</name>
</gene>
<dbReference type="Gene3D" id="2.40.37.10">
    <property type="entry name" value="Lyase, Ornithine Decarboxylase, Chain A, domain 1"/>
    <property type="match status" value="1"/>
</dbReference>
<dbReference type="EC" id="5.1.1.1" evidence="5"/>
<dbReference type="SUPFAM" id="SSF51419">
    <property type="entry name" value="PLP-binding barrel"/>
    <property type="match status" value="1"/>
</dbReference>
<keyword evidence="4 5" id="KW-0413">Isomerase</keyword>
<dbReference type="GO" id="GO:0030632">
    <property type="term" value="P:D-alanine biosynthetic process"/>
    <property type="evidence" value="ECO:0007669"/>
    <property type="project" value="UniProtKB-UniRule"/>
</dbReference>
<comment type="pathway">
    <text evidence="5">Amino-acid biosynthesis; D-alanine biosynthesis; D-alanine from L-alanine: step 1/1.</text>
</comment>
<dbReference type="FunFam" id="3.20.20.10:FF:000002">
    <property type="entry name" value="Alanine racemase"/>
    <property type="match status" value="1"/>
</dbReference>
<name>A0A926I392_9FIRM</name>
<dbReference type="NCBIfam" id="TIGR00492">
    <property type="entry name" value="alr"/>
    <property type="match status" value="1"/>
</dbReference>
<comment type="cofactor">
    <cofactor evidence="2 5 6">
        <name>pyridoxal 5'-phosphate</name>
        <dbReference type="ChEBI" id="CHEBI:597326"/>
    </cofactor>
</comment>
<dbReference type="PANTHER" id="PTHR30511">
    <property type="entry name" value="ALANINE RACEMASE"/>
    <property type="match status" value="1"/>
</dbReference>
<dbReference type="GO" id="GO:0008784">
    <property type="term" value="F:alanine racemase activity"/>
    <property type="evidence" value="ECO:0007669"/>
    <property type="project" value="UniProtKB-UniRule"/>
</dbReference>
<dbReference type="GO" id="GO:0005829">
    <property type="term" value="C:cytosol"/>
    <property type="evidence" value="ECO:0007669"/>
    <property type="project" value="TreeGrafter"/>
</dbReference>
<dbReference type="InterPro" id="IPR000821">
    <property type="entry name" value="Ala_racemase"/>
</dbReference>
<evidence type="ECO:0000256" key="2">
    <source>
        <dbReference type="ARBA" id="ARBA00001933"/>
    </source>
</evidence>
<dbReference type="PRINTS" id="PR00992">
    <property type="entry name" value="ALARACEMASE"/>
</dbReference>